<protein>
    <submittedName>
        <fullName evidence="2">Survival factor 1</fullName>
    </submittedName>
</protein>
<evidence type="ECO:0000313" key="2">
    <source>
        <dbReference type="EMBL" id="KAJ6444635.1"/>
    </source>
</evidence>
<organism evidence="2 3">
    <name type="scientific">Purpureocillium lavendulum</name>
    <dbReference type="NCBI Taxonomy" id="1247861"/>
    <lineage>
        <taxon>Eukaryota</taxon>
        <taxon>Fungi</taxon>
        <taxon>Dikarya</taxon>
        <taxon>Ascomycota</taxon>
        <taxon>Pezizomycotina</taxon>
        <taxon>Sordariomycetes</taxon>
        <taxon>Hypocreomycetidae</taxon>
        <taxon>Hypocreales</taxon>
        <taxon>Ophiocordycipitaceae</taxon>
        <taxon>Purpureocillium</taxon>
    </lineage>
</organism>
<dbReference type="PANTHER" id="PTHR47784:SF10">
    <property type="entry name" value="TRANSCRIPTION FACTOR, PUTATIVE (AFU_ORTHOLOGUE AFUA_6G14150)-RELATED"/>
    <property type="match status" value="1"/>
</dbReference>
<feature type="transmembrane region" description="Helical" evidence="1">
    <location>
        <begin position="92"/>
        <end position="109"/>
    </location>
</feature>
<proteinExistence type="predicted"/>
<dbReference type="AlphaFoldDB" id="A0AB34FZS4"/>
<dbReference type="EMBL" id="JAQHRD010000002">
    <property type="protein sequence ID" value="KAJ6444635.1"/>
    <property type="molecule type" value="Genomic_DNA"/>
</dbReference>
<keyword evidence="3" id="KW-1185">Reference proteome</keyword>
<dbReference type="Proteomes" id="UP001163105">
    <property type="component" value="Unassembled WGS sequence"/>
</dbReference>
<sequence>MHRWTAHTWHGLYNLPTCQAFLQENLPREGLRLSFILHGIMALAALDAALLAPREDHALVRRYKRAALEYYTRASAEFRDVMKSAVVTRDTLYLLSMFGNIAGFFNLAISDDDNNGSGDGFAAKSAIDRVHDSFVMFLGSIHTAAMNWTWFFGGATSARLAVEEYYPRLEYMELIDVDTMAAIQRLSTVCRAIRLRPTGDPALDSDGQGPISYDVWSYRIAVGQTKYCFAEHVVGRIKGFMVNLPTRCVCGPEIADGLRTREPMAMFILLYWGVLLHGCAGDPWLWWAGTIGRDVVVETSEILARSPAFELEDVREGIAWARKQVGLEAMAQVAG</sequence>
<keyword evidence="1" id="KW-0812">Transmembrane</keyword>
<keyword evidence="1" id="KW-1133">Transmembrane helix</keyword>
<comment type="caution">
    <text evidence="2">The sequence shown here is derived from an EMBL/GenBank/DDBJ whole genome shotgun (WGS) entry which is preliminary data.</text>
</comment>
<evidence type="ECO:0000313" key="3">
    <source>
        <dbReference type="Proteomes" id="UP001163105"/>
    </source>
</evidence>
<name>A0AB34FZS4_9HYPO</name>
<dbReference type="PANTHER" id="PTHR47784">
    <property type="entry name" value="STEROL UPTAKE CONTROL PROTEIN 2"/>
    <property type="match status" value="1"/>
</dbReference>
<reference evidence="2" key="1">
    <citation type="submission" date="2023-01" db="EMBL/GenBank/DDBJ databases">
        <title>The growth and conidiation of Purpureocillium lavendulum are regulated by nitrogen source and histone H3K14 acetylation.</title>
        <authorList>
            <person name="Tang P."/>
            <person name="Han J."/>
            <person name="Zhang C."/>
            <person name="Tang P."/>
            <person name="Qi F."/>
            <person name="Zhang K."/>
            <person name="Liang L."/>
        </authorList>
    </citation>
    <scope>NUCLEOTIDE SEQUENCE</scope>
    <source>
        <strain evidence="2">YMF1.00683</strain>
    </source>
</reference>
<dbReference type="InterPro" id="IPR053157">
    <property type="entry name" value="Sterol_Uptake_Regulator"/>
</dbReference>
<evidence type="ECO:0000256" key="1">
    <source>
        <dbReference type="SAM" id="Phobius"/>
    </source>
</evidence>
<accession>A0AB34FZS4</accession>
<gene>
    <name evidence="2" type="ORF">O9K51_03031</name>
</gene>
<keyword evidence="1" id="KW-0472">Membrane</keyword>
<dbReference type="GO" id="GO:0001228">
    <property type="term" value="F:DNA-binding transcription activator activity, RNA polymerase II-specific"/>
    <property type="evidence" value="ECO:0007669"/>
    <property type="project" value="TreeGrafter"/>
</dbReference>